<dbReference type="RefSeq" id="WP_147204822.1">
    <property type="nucleotide sequence ID" value="NZ_BJYT01000012.1"/>
</dbReference>
<comment type="caution">
    <text evidence="1">The sequence shown here is derived from an EMBL/GenBank/DDBJ whole genome shotgun (WGS) entry which is preliminary data.</text>
</comment>
<dbReference type="EMBL" id="BJYT01000012">
    <property type="protein sequence ID" value="GEO10710.1"/>
    <property type="molecule type" value="Genomic_DNA"/>
</dbReference>
<gene>
    <name evidence="1" type="ORF">SAE01_32060</name>
</gene>
<proteinExistence type="predicted"/>
<name>A0A512BFH2_9BACT</name>
<organism evidence="1 2">
    <name type="scientific">Segetibacter aerophilus</name>
    <dbReference type="NCBI Taxonomy" id="670293"/>
    <lineage>
        <taxon>Bacteria</taxon>
        <taxon>Pseudomonadati</taxon>
        <taxon>Bacteroidota</taxon>
        <taxon>Chitinophagia</taxon>
        <taxon>Chitinophagales</taxon>
        <taxon>Chitinophagaceae</taxon>
        <taxon>Segetibacter</taxon>
    </lineage>
</organism>
<keyword evidence="2" id="KW-1185">Reference proteome</keyword>
<dbReference type="Proteomes" id="UP000321513">
    <property type="component" value="Unassembled WGS sequence"/>
</dbReference>
<evidence type="ECO:0000313" key="1">
    <source>
        <dbReference type="EMBL" id="GEO10710.1"/>
    </source>
</evidence>
<dbReference type="AlphaFoldDB" id="A0A512BFH2"/>
<sequence>MAAKAADPIPGYIVLVNNDTVKCKFKTGGFILASNFFNKLTVINDQGEEQVYHASDKKLVAFGLTQNGRKYDYLYMDVKPKTDNGFYLRIVKGGKYQLYSHQVASSSGMFSSLSPIYVLYNPSGEFVKFEPCVLCPWKKHLRELLKDDQKALDEINNIPFPPNIPKFVVEINKE</sequence>
<reference evidence="1 2" key="1">
    <citation type="submission" date="2019-07" db="EMBL/GenBank/DDBJ databases">
        <title>Whole genome shotgun sequence of Segetibacter aerophilus NBRC 106135.</title>
        <authorList>
            <person name="Hosoyama A."/>
            <person name="Uohara A."/>
            <person name="Ohji S."/>
            <person name="Ichikawa N."/>
        </authorList>
    </citation>
    <scope>NUCLEOTIDE SEQUENCE [LARGE SCALE GENOMIC DNA]</scope>
    <source>
        <strain evidence="1 2">NBRC 106135</strain>
    </source>
</reference>
<accession>A0A512BFH2</accession>
<evidence type="ECO:0000313" key="2">
    <source>
        <dbReference type="Proteomes" id="UP000321513"/>
    </source>
</evidence>
<protein>
    <submittedName>
        <fullName evidence="1">Uncharacterized protein</fullName>
    </submittedName>
</protein>